<protein>
    <recommendedName>
        <fullName evidence="1">Aminoglycoside phosphotransferase domain-containing protein</fullName>
    </recommendedName>
</protein>
<feature type="domain" description="Aminoglycoside phosphotransferase" evidence="1">
    <location>
        <begin position="8"/>
        <end position="38"/>
    </location>
</feature>
<reference evidence="3" key="1">
    <citation type="journal article" date="2015" name="PLoS Genet.">
        <title>The dynamic genome and transcriptome of the human fungal pathogen Blastomyces and close relative Emmonsia.</title>
        <authorList>
            <person name="Munoz J.F."/>
            <person name="Gauthier G.M."/>
            <person name="Desjardins C.A."/>
            <person name="Gallo J.E."/>
            <person name="Holder J."/>
            <person name="Sullivan T.D."/>
            <person name="Marty A.J."/>
            <person name="Carmen J.C."/>
            <person name="Chen Z."/>
            <person name="Ding L."/>
            <person name="Gujja S."/>
            <person name="Magrini V."/>
            <person name="Misas E."/>
            <person name="Mitreva M."/>
            <person name="Priest M."/>
            <person name="Saif S."/>
            <person name="Whiston E.A."/>
            <person name="Young S."/>
            <person name="Zeng Q."/>
            <person name="Goldman W.E."/>
            <person name="Mardis E.R."/>
            <person name="Taylor J.W."/>
            <person name="McEwen J.G."/>
            <person name="Clay O.K."/>
            <person name="Klein B.S."/>
            <person name="Cuomo C.A."/>
        </authorList>
    </citation>
    <scope>NUCLEOTIDE SEQUENCE [LARGE SCALE GENOMIC DNA]</scope>
    <source>
        <strain evidence="3">UAMH 139</strain>
    </source>
</reference>
<sequence length="100" mass="11737">MTINEIHFTHGDFSPRNIMVENGEVKAVLDGDRAGWYPENWNQNRILSENPGIRYNYPYLKHIIPFKYAQEIVAMGLSFAHFRRRVGSVFCLGFRIFLNM</sequence>
<dbReference type="OrthoDB" id="2906425at2759"/>
<proteinExistence type="predicted"/>
<dbReference type="InterPro" id="IPR011009">
    <property type="entry name" value="Kinase-like_dom_sf"/>
</dbReference>
<evidence type="ECO:0000313" key="2">
    <source>
        <dbReference type="EMBL" id="KLJ13144.1"/>
    </source>
</evidence>
<dbReference type="Pfam" id="PF01636">
    <property type="entry name" value="APH"/>
    <property type="match status" value="1"/>
</dbReference>
<gene>
    <name evidence="2" type="ORF">EMPG_11900</name>
</gene>
<evidence type="ECO:0000259" key="1">
    <source>
        <dbReference type="Pfam" id="PF01636"/>
    </source>
</evidence>
<dbReference type="InterPro" id="IPR002575">
    <property type="entry name" value="Aminoglycoside_PTrfase"/>
</dbReference>
<dbReference type="Gene3D" id="3.90.1200.10">
    <property type="match status" value="1"/>
</dbReference>
<dbReference type="STRING" id="2060906.A0A0H1BNM6"/>
<dbReference type="EMBL" id="LDEV01000474">
    <property type="protein sequence ID" value="KLJ13144.1"/>
    <property type="molecule type" value="Genomic_DNA"/>
</dbReference>
<comment type="caution">
    <text evidence="2">The sequence shown here is derived from an EMBL/GenBank/DDBJ whole genome shotgun (WGS) entry which is preliminary data.</text>
</comment>
<dbReference type="SUPFAM" id="SSF56112">
    <property type="entry name" value="Protein kinase-like (PK-like)"/>
    <property type="match status" value="1"/>
</dbReference>
<dbReference type="Proteomes" id="UP000053573">
    <property type="component" value="Unassembled WGS sequence"/>
</dbReference>
<evidence type="ECO:0000313" key="3">
    <source>
        <dbReference type="Proteomes" id="UP000053573"/>
    </source>
</evidence>
<dbReference type="AlphaFoldDB" id="A0A0H1BNM6"/>
<accession>A0A0H1BNM6</accession>
<keyword evidence="3" id="KW-1185">Reference proteome</keyword>
<organism evidence="2 3">
    <name type="scientific">Blastomyces silverae</name>
    <dbReference type="NCBI Taxonomy" id="2060906"/>
    <lineage>
        <taxon>Eukaryota</taxon>
        <taxon>Fungi</taxon>
        <taxon>Dikarya</taxon>
        <taxon>Ascomycota</taxon>
        <taxon>Pezizomycotina</taxon>
        <taxon>Eurotiomycetes</taxon>
        <taxon>Eurotiomycetidae</taxon>
        <taxon>Onygenales</taxon>
        <taxon>Ajellomycetaceae</taxon>
        <taxon>Blastomyces</taxon>
    </lineage>
</organism>
<name>A0A0H1BNM6_9EURO</name>